<reference evidence="2" key="1">
    <citation type="journal article" date="2022" name="Mol. Ecol. Resour.">
        <title>The genomes of chicory, endive, great burdock and yacon provide insights into Asteraceae palaeo-polyploidization history and plant inulin production.</title>
        <authorList>
            <person name="Fan W."/>
            <person name="Wang S."/>
            <person name="Wang H."/>
            <person name="Wang A."/>
            <person name="Jiang F."/>
            <person name="Liu H."/>
            <person name="Zhao H."/>
            <person name="Xu D."/>
            <person name="Zhang Y."/>
        </authorList>
    </citation>
    <scope>NUCLEOTIDE SEQUENCE [LARGE SCALE GENOMIC DNA]</scope>
    <source>
        <strain evidence="2">cv. Yunnan</strain>
    </source>
</reference>
<proteinExistence type="predicted"/>
<protein>
    <submittedName>
        <fullName evidence="1">Uncharacterized protein</fullName>
    </submittedName>
</protein>
<keyword evidence="2" id="KW-1185">Reference proteome</keyword>
<organism evidence="1 2">
    <name type="scientific">Smallanthus sonchifolius</name>
    <dbReference type="NCBI Taxonomy" id="185202"/>
    <lineage>
        <taxon>Eukaryota</taxon>
        <taxon>Viridiplantae</taxon>
        <taxon>Streptophyta</taxon>
        <taxon>Embryophyta</taxon>
        <taxon>Tracheophyta</taxon>
        <taxon>Spermatophyta</taxon>
        <taxon>Magnoliopsida</taxon>
        <taxon>eudicotyledons</taxon>
        <taxon>Gunneridae</taxon>
        <taxon>Pentapetalae</taxon>
        <taxon>asterids</taxon>
        <taxon>campanulids</taxon>
        <taxon>Asterales</taxon>
        <taxon>Asteraceae</taxon>
        <taxon>Asteroideae</taxon>
        <taxon>Heliantheae alliance</taxon>
        <taxon>Millerieae</taxon>
        <taxon>Smallanthus</taxon>
    </lineage>
</organism>
<gene>
    <name evidence="1" type="ORF">L1987_48092</name>
</gene>
<name>A0ACB9FSM0_9ASTR</name>
<accession>A0ACB9FSM0</accession>
<dbReference type="Proteomes" id="UP001056120">
    <property type="component" value="Linkage Group LG16"/>
</dbReference>
<dbReference type="EMBL" id="CM042033">
    <property type="protein sequence ID" value="KAI3773562.1"/>
    <property type="molecule type" value="Genomic_DNA"/>
</dbReference>
<evidence type="ECO:0000313" key="1">
    <source>
        <dbReference type="EMBL" id="KAI3773562.1"/>
    </source>
</evidence>
<sequence length="163" mass="17821">MPETPEGIHHSPSPIPSPVQFCNFCFKNNNQSSRDGHVTVLERPQTVSFVTVGKVTETSVESGLVEWMEMESDTCPRFISDGGDRVVWKNKAYKEMAAGGEEVMVVLVRKEGSWPAAFTCNARVTCRVGMSCSTLTVPCDAWRMGVGGYAWGLDVKAALCLGR</sequence>
<comment type="caution">
    <text evidence="1">The sequence shown here is derived from an EMBL/GenBank/DDBJ whole genome shotgun (WGS) entry which is preliminary data.</text>
</comment>
<reference evidence="1 2" key="2">
    <citation type="journal article" date="2022" name="Mol. Ecol. Resour.">
        <title>The genomes of chicory, endive, great burdock and yacon provide insights into Asteraceae paleo-polyploidization history and plant inulin production.</title>
        <authorList>
            <person name="Fan W."/>
            <person name="Wang S."/>
            <person name="Wang H."/>
            <person name="Wang A."/>
            <person name="Jiang F."/>
            <person name="Liu H."/>
            <person name="Zhao H."/>
            <person name="Xu D."/>
            <person name="Zhang Y."/>
        </authorList>
    </citation>
    <scope>NUCLEOTIDE SEQUENCE [LARGE SCALE GENOMIC DNA]</scope>
    <source>
        <strain evidence="2">cv. Yunnan</strain>
        <tissue evidence="1">Leaves</tissue>
    </source>
</reference>
<evidence type="ECO:0000313" key="2">
    <source>
        <dbReference type="Proteomes" id="UP001056120"/>
    </source>
</evidence>